<proteinExistence type="predicted"/>
<protein>
    <submittedName>
        <fullName evidence="1">Uncharacterized protein</fullName>
    </submittedName>
</protein>
<evidence type="ECO:0000313" key="1">
    <source>
        <dbReference type="EMBL" id="QJA60298.1"/>
    </source>
</evidence>
<sequence>MIKKENIVDKLPIFFPLRFFFKDNKKLTKDEINEKLDKLVDIIKKIN</sequence>
<dbReference type="EMBL" id="MT141796">
    <property type="protein sequence ID" value="QJA70481.1"/>
    <property type="molecule type" value="Genomic_DNA"/>
</dbReference>
<reference evidence="1" key="1">
    <citation type="submission" date="2020-03" db="EMBL/GenBank/DDBJ databases">
        <title>The deep terrestrial virosphere.</title>
        <authorList>
            <person name="Holmfeldt K."/>
            <person name="Nilsson E."/>
            <person name="Simone D."/>
            <person name="Lopez-Fernandez M."/>
            <person name="Wu X."/>
            <person name="de Brujin I."/>
            <person name="Lundin D."/>
            <person name="Andersson A."/>
            <person name="Bertilsson S."/>
            <person name="Dopson M."/>
        </authorList>
    </citation>
    <scope>NUCLEOTIDE SEQUENCE</scope>
    <source>
        <strain evidence="2">MM415A03703</strain>
        <strain evidence="1">MM415B01142</strain>
    </source>
</reference>
<organism evidence="1">
    <name type="scientific">viral metagenome</name>
    <dbReference type="NCBI Taxonomy" id="1070528"/>
    <lineage>
        <taxon>unclassified sequences</taxon>
        <taxon>metagenomes</taxon>
        <taxon>organismal metagenomes</taxon>
    </lineage>
</organism>
<gene>
    <name evidence="2" type="ORF">MM415A03703_0010</name>
    <name evidence="1" type="ORF">MM415B01142_0025</name>
</gene>
<dbReference type="AlphaFoldDB" id="A0A6M3IST3"/>
<accession>A0A6M3IST3</accession>
<evidence type="ECO:0000313" key="2">
    <source>
        <dbReference type="EMBL" id="QJA70481.1"/>
    </source>
</evidence>
<name>A0A6M3IST3_9ZZZZ</name>
<dbReference type="EMBL" id="MT141403">
    <property type="protein sequence ID" value="QJA60298.1"/>
    <property type="molecule type" value="Genomic_DNA"/>
</dbReference>